<feature type="compositionally biased region" description="Pro residues" evidence="1">
    <location>
        <begin position="285"/>
        <end position="297"/>
    </location>
</feature>
<dbReference type="EMBL" id="ONZQ02000003">
    <property type="protein sequence ID" value="SPO00144.1"/>
    <property type="molecule type" value="Genomic_DNA"/>
</dbReference>
<proteinExistence type="predicted"/>
<feature type="chain" id="PRO_5042237755" evidence="3">
    <location>
        <begin position="19"/>
        <end position="571"/>
    </location>
</feature>
<protein>
    <submittedName>
        <fullName evidence="4">Uncharacterized protein</fullName>
    </submittedName>
</protein>
<feature type="signal peptide" evidence="3">
    <location>
        <begin position="1"/>
        <end position="18"/>
    </location>
</feature>
<accession>A0AAE8MUU0</accession>
<feature type="compositionally biased region" description="Polar residues" evidence="1">
    <location>
        <begin position="442"/>
        <end position="455"/>
    </location>
</feature>
<evidence type="ECO:0000256" key="2">
    <source>
        <dbReference type="SAM" id="Phobius"/>
    </source>
</evidence>
<dbReference type="AlphaFoldDB" id="A0AAE8MUU0"/>
<reference evidence="4" key="1">
    <citation type="submission" date="2018-03" db="EMBL/GenBank/DDBJ databases">
        <authorList>
            <person name="Guldener U."/>
        </authorList>
    </citation>
    <scope>NUCLEOTIDE SEQUENCE</scope>
</reference>
<name>A0AAE8MUU0_9PEZI</name>
<feature type="transmembrane region" description="Helical" evidence="2">
    <location>
        <begin position="352"/>
        <end position="369"/>
    </location>
</feature>
<keyword evidence="3" id="KW-0732">Signal</keyword>
<evidence type="ECO:0000313" key="4">
    <source>
        <dbReference type="EMBL" id="SPO00144.1"/>
    </source>
</evidence>
<keyword evidence="2" id="KW-1133">Transmembrane helix</keyword>
<sequence length="571" mass="62352">MRSITGAAIVVLLTAVNALGTSTAVIPLDLGKHDFGRELTLLFTVAESTEPCGPSDIQINGQPLSTKAGQTGRDTIIEDYGSELVASWSLQCAEVGGKPVHQTIDIRIESLDGVEYEDVVFTVEFHQSNPLAILGVDGPMVDVPAVDVSGGYDHDFWAQHHSGDEEGSGVEIGAAKSEIQFLRIQQREIGDRIKELEKFIRESEGKGGECRGPIRCFVRTIFDKVAGVASAAYETVMGPGPKDDSSHSDYPHRNGSDTSPTPPSPKRPQWQRPFCPCAPSSAPTVPIPPTDPEPEAPPAVDDKPAVLPDVPDYTSPHLDPPKLDIPHDILDDNKDKTPEAIQPTDFSAARRSLITLLFISLVIAAFILIRRGKDVLHRHGRDLLIRWRHFLTARRIRRRHRQRAAFITYIRTLFPGIPSPQCDADMEQQHQPQPPPVEDMMQRTQRSQSDASNTMEQDLAQFRAAVDMVGHMVATGGEQRPQQQQQYRAGADAGGVAGLAGIHDAFTRRPGSVGYPYPQDLPPAYESEEEDSPMLSSVSDGFRQGYGSSGYTPGRDGSLDGNADPLGYRKP</sequence>
<organism evidence="4 5">
    <name type="scientific">Cephalotrichum gorgonifer</name>
    <dbReference type="NCBI Taxonomy" id="2041049"/>
    <lineage>
        <taxon>Eukaryota</taxon>
        <taxon>Fungi</taxon>
        <taxon>Dikarya</taxon>
        <taxon>Ascomycota</taxon>
        <taxon>Pezizomycotina</taxon>
        <taxon>Sordariomycetes</taxon>
        <taxon>Hypocreomycetidae</taxon>
        <taxon>Microascales</taxon>
        <taxon>Microascaceae</taxon>
        <taxon>Cephalotrichum</taxon>
    </lineage>
</organism>
<evidence type="ECO:0000256" key="3">
    <source>
        <dbReference type="SAM" id="SignalP"/>
    </source>
</evidence>
<keyword evidence="2" id="KW-0472">Membrane</keyword>
<feature type="compositionally biased region" description="Basic and acidic residues" evidence="1">
    <location>
        <begin position="241"/>
        <end position="255"/>
    </location>
</feature>
<evidence type="ECO:0000256" key="1">
    <source>
        <dbReference type="SAM" id="MobiDB-lite"/>
    </source>
</evidence>
<feature type="region of interest" description="Disordered" evidence="1">
    <location>
        <begin position="510"/>
        <end position="571"/>
    </location>
</feature>
<gene>
    <name evidence="4" type="ORF">DNG_02994</name>
</gene>
<evidence type="ECO:0000313" key="5">
    <source>
        <dbReference type="Proteomes" id="UP001187682"/>
    </source>
</evidence>
<feature type="region of interest" description="Disordered" evidence="1">
    <location>
        <begin position="421"/>
        <end position="455"/>
    </location>
</feature>
<keyword evidence="5" id="KW-1185">Reference proteome</keyword>
<dbReference type="Proteomes" id="UP001187682">
    <property type="component" value="Unassembled WGS sequence"/>
</dbReference>
<keyword evidence="2" id="KW-0812">Transmembrane</keyword>
<comment type="caution">
    <text evidence="4">The sequence shown here is derived from an EMBL/GenBank/DDBJ whole genome shotgun (WGS) entry which is preliminary data.</text>
</comment>
<feature type="region of interest" description="Disordered" evidence="1">
    <location>
        <begin position="236"/>
        <end position="323"/>
    </location>
</feature>